<dbReference type="SUPFAM" id="SSF46785">
    <property type="entry name" value="Winged helix' DNA-binding domain"/>
    <property type="match status" value="1"/>
</dbReference>
<dbReference type="PANTHER" id="PTHR44846:SF1">
    <property type="entry name" value="MANNOSYL-D-GLYCERATE TRANSPORT_METABOLISM SYSTEM REPRESSOR MNGR-RELATED"/>
    <property type="match status" value="1"/>
</dbReference>
<reference evidence="5 6" key="1">
    <citation type="journal article" date="2017" name="Genome Med.">
        <title>A novel Ruminococcus gnavus clade enriched in inflammatory bowel disease patients.</title>
        <authorList>
            <person name="Hall A.B."/>
            <person name="Yassour M."/>
            <person name="Sauk J."/>
            <person name="Garner A."/>
            <person name="Jiang X."/>
            <person name="Arthur T."/>
            <person name="Lagoudas G.K."/>
            <person name="Vatanen T."/>
            <person name="Fornelos N."/>
            <person name="Wilson R."/>
            <person name="Bertha M."/>
            <person name="Cohen M."/>
            <person name="Garber J."/>
            <person name="Khalili H."/>
            <person name="Gevers D."/>
            <person name="Ananthakrishnan A.N."/>
            <person name="Kugathasan S."/>
            <person name="Lander E.S."/>
            <person name="Blainey P."/>
            <person name="Vlamakis H."/>
            <person name="Xavier R.J."/>
            <person name="Huttenhower C."/>
        </authorList>
    </citation>
    <scope>NUCLEOTIDE SEQUENCE [LARGE SCALE GENOMIC DNA]</scope>
    <source>
        <strain evidence="5 6">RJX1118</strain>
    </source>
</reference>
<comment type="caution">
    <text evidence="5">The sequence shown here is derived from an EMBL/GenBank/DDBJ whole genome shotgun (WGS) entry which is preliminary data.</text>
</comment>
<keyword evidence="2" id="KW-0238">DNA-binding</keyword>
<dbReference type="Pfam" id="PF00392">
    <property type="entry name" value="GntR"/>
    <property type="match status" value="1"/>
</dbReference>
<dbReference type="Gene3D" id="1.10.10.10">
    <property type="entry name" value="Winged helix-like DNA-binding domain superfamily/Winged helix DNA-binding domain"/>
    <property type="match status" value="1"/>
</dbReference>
<gene>
    <name evidence="5" type="ORF">CDL18_12485</name>
</gene>
<organism evidence="5 6">
    <name type="scientific">Mediterraneibacter gnavus</name>
    <name type="common">Ruminococcus gnavus</name>
    <dbReference type="NCBI Taxonomy" id="33038"/>
    <lineage>
        <taxon>Bacteria</taxon>
        <taxon>Bacillati</taxon>
        <taxon>Bacillota</taxon>
        <taxon>Clostridia</taxon>
        <taxon>Lachnospirales</taxon>
        <taxon>Lachnospiraceae</taxon>
        <taxon>Mediterraneibacter</taxon>
    </lineage>
</organism>
<dbReference type="Proteomes" id="UP000234849">
    <property type="component" value="Unassembled WGS sequence"/>
</dbReference>
<dbReference type="InterPro" id="IPR000524">
    <property type="entry name" value="Tscrpt_reg_HTH_GntR"/>
</dbReference>
<dbReference type="EMBL" id="NIHM01000019">
    <property type="protein sequence ID" value="PLT53419.1"/>
    <property type="molecule type" value="Genomic_DNA"/>
</dbReference>
<evidence type="ECO:0000259" key="4">
    <source>
        <dbReference type="PROSITE" id="PS50949"/>
    </source>
</evidence>
<proteinExistence type="predicted"/>
<dbReference type="PROSITE" id="PS50949">
    <property type="entry name" value="HTH_GNTR"/>
    <property type="match status" value="1"/>
</dbReference>
<evidence type="ECO:0000256" key="1">
    <source>
        <dbReference type="ARBA" id="ARBA00023015"/>
    </source>
</evidence>
<feature type="domain" description="HTH gntR-type" evidence="4">
    <location>
        <begin position="53"/>
        <end position="121"/>
    </location>
</feature>
<dbReference type="GO" id="GO:0003677">
    <property type="term" value="F:DNA binding"/>
    <property type="evidence" value="ECO:0007669"/>
    <property type="project" value="UniProtKB-KW"/>
</dbReference>
<sequence>MLFFTILILYFCLFCTHSIFAKTFSLTFSLFFYIIKFKYMFFTKRSVVVMSKLPAYKIVYNKLKSDIDNDVYPIGSFLPTESELEKIFSVSRTTIRHAIDLLVKDRKIQVRQGAGTQVVKITESELPFFSKFHNVIDIRTEIPNAKTIKSRGVWIDRIPAPSTVASALQIKENEPVFRLQRIICADEQPVEILTNYVRTDFFPDLDNYNDQIVDLYYFIQKHYGIKFETGEERINITQVDFLDSQILNLSPGSPIFFNTRIAMCSLGPLEYLEAKIRPDLCQFIVSMSKPPKWYDSPDYL</sequence>
<keyword evidence="1" id="KW-0805">Transcription regulation</keyword>
<name>A0A2N5NFV1_MEDGN</name>
<evidence type="ECO:0000313" key="5">
    <source>
        <dbReference type="EMBL" id="PLT53419.1"/>
    </source>
</evidence>
<dbReference type="SUPFAM" id="SSF64288">
    <property type="entry name" value="Chorismate lyase-like"/>
    <property type="match status" value="1"/>
</dbReference>
<keyword evidence="3" id="KW-0804">Transcription</keyword>
<dbReference type="InterPro" id="IPR050679">
    <property type="entry name" value="Bact_HTH_transcr_reg"/>
</dbReference>
<dbReference type="InterPro" id="IPR036390">
    <property type="entry name" value="WH_DNA-bd_sf"/>
</dbReference>
<dbReference type="Pfam" id="PF07702">
    <property type="entry name" value="UTRA"/>
    <property type="match status" value="1"/>
</dbReference>
<dbReference type="GO" id="GO:0003700">
    <property type="term" value="F:DNA-binding transcription factor activity"/>
    <property type="evidence" value="ECO:0007669"/>
    <property type="project" value="InterPro"/>
</dbReference>
<dbReference type="GO" id="GO:0045892">
    <property type="term" value="P:negative regulation of DNA-templated transcription"/>
    <property type="evidence" value="ECO:0007669"/>
    <property type="project" value="TreeGrafter"/>
</dbReference>
<dbReference type="Gene3D" id="3.40.1410.10">
    <property type="entry name" value="Chorismate lyase-like"/>
    <property type="match status" value="1"/>
</dbReference>
<dbReference type="PRINTS" id="PR00035">
    <property type="entry name" value="HTHGNTR"/>
</dbReference>
<dbReference type="InterPro" id="IPR036388">
    <property type="entry name" value="WH-like_DNA-bd_sf"/>
</dbReference>
<evidence type="ECO:0000256" key="2">
    <source>
        <dbReference type="ARBA" id="ARBA00023125"/>
    </source>
</evidence>
<dbReference type="CDD" id="cd07377">
    <property type="entry name" value="WHTH_GntR"/>
    <property type="match status" value="1"/>
</dbReference>
<dbReference type="InterPro" id="IPR028978">
    <property type="entry name" value="Chorismate_lyase_/UTRA_dom_sf"/>
</dbReference>
<dbReference type="SMART" id="SM00866">
    <property type="entry name" value="UTRA"/>
    <property type="match status" value="1"/>
</dbReference>
<evidence type="ECO:0000256" key="3">
    <source>
        <dbReference type="ARBA" id="ARBA00023163"/>
    </source>
</evidence>
<dbReference type="AlphaFoldDB" id="A0A2N5NFV1"/>
<protein>
    <recommendedName>
        <fullName evidence="4">HTH gntR-type domain-containing protein</fullName>
    </recommendedName>
</protein>
<evidence type="ECO:0000313" key="6">
    <source>
        <dbReference type="Proteomes" id="UP000234849"/>
    </source>
</evidence>
<accession>A0A2N5NFV1</accession>
<dbReference type="InterPro" id="IPR011663">
    <property type="entry name" value="UTRA"/>
</dbReference>
<dbReference type="PANTHER" id="PTHR44846">
    <property type="entry name" value="MANNOSYL-D-GLYCERATE TRANSPORT/METABOLISM SYSTEM REPRESSOR MNGR-RELATED"/>
    <property type="match status" value="1"/>
</dbReference>
<dbReference type="SMART" id="SM00345">
    <property type="entry name" value="HTH_GNTR"/>
    <property type="match status" value="1"/>
</dbReference>